<feature type="non-terminal residue" evidence="1">
    <location>
        <position position="389"/>
    </location>
</feature>
<name>A0ACA9PZ44_9GLOM</name>
<evidence type="ECO:0000313" key="2">
    <source>
        <dbReference type="Proteomes" id="UP000789920"/>
    </source>
</evidence>
<dbReference type="Proteomes" id="UP000789920">
    <property type="component" value="Unassembled WGS sequence"/>
</dbReference>
<reference evidence="1" key="1">
    <citation type="submission" date="2021-06" db="EMBL/GenBank/DDBJ databases">
        <authorList>
            <person name="Kallberg Y."/>
            <person name="Tangrot J."/>
            <person name="Rosling A."/>
        </authorList>
    </citation>
    <scope>NUCLEOTIDE SEQUENCE</scope>
    <source>
        <strain evidence="1">MA461A</strain>
    </source>
</reference>
<evidence type="ECO:0000313" key="1">
    <source>
        <dbReference type="EMBL" id="CAG8722674.1"/>
    </source>
</evidence>
<organism evidence="1 2">
    <name type="scientific">Racocetra persica</name>
    <dbReference type="NCBI Taxonomy" id="160502"/>
    <lineage>
        <taxon>Eukaryota</taxon>
        <taxon>Fungi</taxon>
        <taxon>Fungi incertae sedis</taxon>
        <taxon>Mucoromycota</taxon>
        <taxon>Glomeromycotina</taxon>
        <taxon>Glomeromycetes</taxon>
        <taxon>Diversisporales</taxon>
        <taxon>Gigasporaceae</taxon>
        <taxon>Racocetra</taxon>
    </lineage>
</organism>
<sequence>MNRESQDEGKKECSRCYGIIKIEDFCRPRNSNPQYEHSTCNKCYEQRKNRRKEVDVISSKRKQLETDPAVITGSITAVNSSQTDSYMDLEQDSDASEDSSSDLLCDNNAQSDQDIDNIEFSNINGLLYNLDEVEELISKRFQDAKNSNEPVGTNFEIEIDSNLLESIFSEFLLDLDTHDFGTLKESFHQLIGVVVIPLEYGSGYYWNVSKMYPNTRKNKFTGCVTAYLECAQRNDRKWERPENQPVKRKSEARALIERYDCFGKIKLTIDPQQRRIIVQVTHQLAHEHLEYRKAEFPTQTICQENNPWKNFRSTIVDDSIEELSSNFSNLQNIELIERNNANDEIEIKLAHYKKIFDFALTLYNRKRDNAHFVKNFDNLLKPVVKAIEK</sequence>
<dbReference type="EMBL" id="CAJVQC010023544">
    <property type="protein sequence ID" value="CAG8722674.1"/>
    <property type="molecule type" value="Genomic_DNA"/>
</dbReference>
<accession>A0ACA9PZ44</accession>
<protein>
    <submittedName>
        <fullName evidence="1">5832_t:CDS:1</fullName>
    </submittedName>
</protein>
<keyword evidence="2" id="KW-1185">Reference proteome</keyword>
<comment type="caution">
    <text evidence="1">The sequence shown here is derived from an EMBL/GenBank/DDBJ whole genome shotgun (WGS) entry which is preliminary data.</text>
</comment>
<gene>
    <name evidence="1" type="ORF">RPERSI_LOCUS11430</name>
</gene>
<proteinExistence type="predicted"/>